<sequence>MSDGLLNVILGVVSSAISAGAAWALQSALRRRRLNRTREFFGLPRGSECLLVVPHKAGVTVDRTVGQRDAYALMELAALVRECGAEAEIVAHNEVHQGIGGKAEFCIGGPAANDRMAAHLRWRLPGVAITTEWDETGLNQLLIGDQVHLREKGRADYVALGRIVAGQGERPTFLVCGQTATSNLAAVRYLTRHHHELMRRYSTDTTFCLLLRVVQADAYGADVVELVGDVTGPASAPRPAAPVPAESAAPGSPA</sequence>
<evidence type="ECO:0000313" key="4">
    <source>
        <dbReference type="Proteomes" id="UP001592531"/>
    </source>
</evidence>
<feature type="region of interest" description="Disordered" evidence="1">
    <location>
        <begin position="233"/>
        <end position="254"/>
    </location>
</feature>
<dbReference type="Proteomes" id="UP001592531">
    <property type="component" value="Unassembled WGS sequence"/>
</dbReference>
<evidence type="ECO:0000256" key="2">
    <source>
        <dbReference type="SAM" id="Phobius"/>
    </source>
</evidence>
<keyword evidence="2" id="KW-1133">Transmembrane helix</keyword>
<keyword evidence="4" id="KW-1185">Reference proteome</keyword>
<gene>
    <name evidence="3" type="ORF">ACEZDE_10150</name>
</gene>
<comment type="caution">
    <text evidence="3">The sequence shown here is derived from an EMBL/GenBank/DDBJ whole genome shotgun (WGS) entry which is preliminary data.</text>
</comment>
<evidence type="ECO:0000313" key="3">
    <source>
        <dbReference type="EMBL" id="MFC1417005.1"/>
    </source>
</evidence>
<protein>
    <recommendedName>
        <fullName evidence="5">Secreted protein</fullName>
    </recommendedName>
</protein>
<reference evidence="3 4" key="1">
    <citation type="submission" date="2024-09" db="EMBL/GenBank/DDBJ databases">
        <authorList>
            <person name="Lee S.D."/>
        </authorList>
    </citation>
    <scope>NUCLEOTIDE SEQUENCE [LARGE SCALE GENOMIC DNA]</scope>
    <source>
        <strain evidence="3 4">N8-3</strain>
    </source>
</reference>
<evidence type="ECO:0008006" key="5">
    <source>
        <dbReference type="Google" id="ProtNLM"/>
    </source>
</evidence>
<dbReference type="RefSeq" id="WP_380534740.1">
    <property type="nucleotide sequence ID" value="NZ_JBHFAB010000006.1"/>
</dbReference>
<dbReference type="EMBL" id="JBHFAB010000006">
    <property type="protein sequence ID" value="MFC1417005.1"/>
    <property type="molecule type" value="Genomic_DNA"/>
</dbReference>
<organism evidence="3 4">
    <name type="scientific">Streptacidiphilus cavernicola</name>
    <dbReference type="NCBI Taxonomy" id="3342716"/>
    <lineage>
        <taxon>Bacteria</taxon>
        <taxon>Bacillati</taxon>
        <taxon>Actinomycetota</taxon>
        <taxon>Actinomycetes</taxon>
        <taxon>Kitasatosporales</taxon>
        <taxon>Streptomycetaceae</taxon>
        <taxon>Streptacidiphilus</taxon>
    </lineage>
</organism>
<proteinExistence type="predicted"/>
<keyword evidence="2" id="KW-0472">Membrane</keyword>
<name>A0ABV6VTG7_9ACTN</name>
<accession>A0ABV6VTG7</accession>
<evidence type="ECO:0000256" key="1">
    <source>
        <dbReference type="SAM" id="MobiDB-lite"/>
    </source>
</evidence>
<keyword evidence="2" id="KW-0812">Transmembrane</keyword>
<feature type="transmembrane region" description="Helical" evidence="2">
    <location>
        <begin position="6"/>
        <end position="25"/>
    </location>
</feature>